<accession>A0A9P6NMP1</accession>
<dbReference type="EMBL" id="MU167255">
    <property type="protein sequence ID" value="KAG0146853.1"/>
    <property type="molecule type" value="Genomic_DNA"/>
</dbReference>
<protein>
    <submittedName>
        <fullName evidence="1">Uncharacterized protein</fullName>
    </submittedName>
</protein>
<dbReference type="AlphaFoldDB" id="A0A9P6NMP1"/>
<dbReference type="Proteomes" id="UP000886653">
    <property type="component" value="Unassembled WGS sequence"/>
</dbReference>
<reference evidence="1" key="1">
    <citation type="submission" date="2013-11" db="EMBL/GenBank/DDBJ databases">
        <title>Genome sequence of the fusiform rust pathogen reveals effectors for host alternation and coevolution with pine.</title>
        <authorList>
            <consortium name="DOE Joint Genome Institute"/>
            <person name="Smith K."/>
            <person name="Pendleton A."/>
            <person name="Kubisiak T."/>
            <person name="Anderson C."/>
            <person name="Salamov A."/>
            <person name="Aerts A."/>
            <person name="Riley R."/>
            <person name="Clum A."/>
            <person name="Lindquist E."/>
            <person name="Ence D."/>
            <person name="Campbell M."/>
            <person name="Kronenberg Z."/>
            <person name="Feau N."/>
            <person name="Dhillon B."/>
            <person name="Hamelin R."/>
            <person name="Burleigh J."/>
            <person name="Smith J."/>
            <person name="Yandell M."/>
            <person name="Nelson C."/>
            <person name="Grigoriev I."/>
            <person name="Davis J."/>
        </authorList>
    </citation>
    <scope>NUCLEOTIDE SEQUENCE</scope>
    <source>
        <strain evidence="1">G11</strain>
    </source>
</reference>
<organism evidence="1 2">
    <name type="scientific">Cronartium quercuum f. sp. fusiforme G11</name>
    <dbReference type="NCBI Taxonomy" id="708437"/>
    <lineage>
        <taxon>Eukaryota</taxon>
        <taxon>Fungi</taxon>
        <taxon>Dikarya</taxon>
        <taxon>Basidiomycota</taxon>
        <taxon>Pucciniomycotina</taxon>
        <taxon>Pucciniomycetes</taxon>
        <taxon>Pucciniales</taxon>
        <taxon>Coleosporiaceae</taxon>
        <taxon>Cronartium</taxon>
    </lineage>
</organism>
<gene>
    <name evidence="1" type="ORF">CROQUDRAFT_497862</name>
</gene>
<keyword evidence="2" id="KW-1185">Reference proteome</keyword>
<sequence>MPIRRMRPTLVLTAMSNRHQSSTTTIAPNRHRLFYRQFVPPMLHCLVLALTTYTGLKLLKQTLKEERTLEDMYARRSALEEEVAMGLKALEIETDPPLPLPWWKRIGR</sequence>
<evidence type="ECO:0000313" key="2">
    <source>
        <dbReference type="Proteomes" id="UP000886653"/>
    </source>
</evidence>
<evidence type="ECO:0000313" key="1">
    <source>
        <dbReference type="EMBL" id="KAG0146853.1"/>
    </source>
</evidence>
<proteinExistence type="predicted"/>
<comment type="caution">
    <text evidence="1">The sequence shown here is derived from an EMBL/GenBank/DDBJ whole genome shotgun (WGS) entry which is preliminary data.</text>
</comment>
<dbReference type="OrthoDB" id="3359404at2759"/>
<name>A0A9P6NMP1_9BASI</name>